<gene>
    <name evidence="5" type="ORF">SAMN05421512_101434</name>
</gene>
<dbReference type="PRINTS" id="PR00502">
    <property type="entry name" value="NUDIXFAMILY"/>
</dbReference>
<reference evidence="5 6" key="1">
    <citation type="submission" date="2017-08" db="EMBL/GenBank/DDBJ databases">
        <authorList>
            <person name="de Groot N.N."/>
        </authorList>
    </citation>
    <scope>NUCLEOTIDE SEQUENCE [LARGE SCALE GENOMIC DNA]</scope>
    <source>
        <strain evidence="5 6">USBA 352</strain>
    </source>
</reference>
<keyword evidence="6" id="KW-1185">Reference proteome</keyword>
<dbReference type="InterPro" id="IPR020084">
    <property type="entry name" value="NUDIX_hydrolase_CS"/>
</dbReference>
<dbReference type="PROSITE" id="PS51462">
    <property type="entry name" value="NUDIX"/>
    <property type="match status" value="1"/>
</dbReference>
<dbReference type="PANTHER" id="PTHR43046:SF16">
    <property type="entry name" value="ADP-RIBOSE PYROPHOSPHATASE YJHB-RELATED"/>
    <property type="match status" value="1"/>
</dbReference>
<accession>A0A285R8D0</accession>
<evidence type="ECO:0000259" key="4">
    <source>
        <dbReference type="PROSITE" id="PS51462"/>
    </source>
</evidence>
<dbReference type="InterPro" id="IPR020476">
    <property type="entry name" value="Nudix_hydrolase"/>
</dbReference>
<evidence type="ECO:0000256" key="2">
    <source>
        <dbReference type="ARBA" id="ARBA00022801"/>
    </source>
</evidence>
<dbReference type="InterPro" id="IPR000086">
    <property type="entry name" value="NUDIX_hydrolase_dom"/>
</dbReference>
<name>A0A285R8D0_9HYPH</name>
<dbReference type="SUPFAM" id="SSF55811">
    <property type="entry name" value="Nudix"/>
    <property type="match status" value="1"/>
</dbReference>
<dbReference type="STRING" id="538381.GCA_001696535_01561"/>
<dbReference type="AlphaFoldDB" id="A0A285R8D0"/>
<dbReference type="PANTHER" id="PTHR43046">
    <property type="entry name" value="GDP-MANNOSE MANNOSYL HYDROLASE"/>
    <property type="match status" value="1"/>
</dbReference>
<dbReference type="Proteomes" id="UP000219331">
    <property type="component" value="Unassembled WGS sequence"/>
</dbReference>
<keyword evidence="2 3" id="KW-0378">Hydrolase</keyword>
<dbReference type="GO" id="GO:0016787">
    <property type="term" value="F:hydrolase activity"/>
    <property type="evidence" value="ECO:0007669"/>
    <property type="project" value="UniProtKB-KW"/>
</dbReference>
<dbReference type="InterPro" id="IPR015797">
    <property type="entry name" value="NUDIX_hydrolase-like_dom_sf"/>
</dbReference>
<protein>
    <submittedName>
        <fullName evidence="5">ADP-ribose pyrophosphatase YjhB, NUDIX family</fullName>
    </submittedName>
</protein>
<dbReference type="Pfam" id="PF00293">
    <property type="entry name" value="NUDIX"/>
    <property type="match status" value="1"/>
</dbReference>
<feature type="domain" description="Nudix hydrolase" evidence="4">
    <location>
        <begin position="11"/>
        <end position="150"/>
    </location>
</feature>
<comment type="cofactor">
    <cofactor evidence="1">
        <name>Mg(2+)</name>
        <dbReference type="ChEBI" id="CHEBI:18420"/>
    </cofactor>
</comment>
<evidence type="ECO:0000313" key="6">
    <source>
        <dbReference type="Proteomes" id="UP000219331"/>
    </source>
</evidence>
<dbReference type="Gene3D" id="3.90.79.10">
    <property type="entry name" value="Nucleoside Triphosphate Pyrophosphohydrolase"/>
    <property type="match status" value="1"/>
</dbReference>
<sequence>MRRSLPGMKALRRLALSVTRYQRAMTLGVRVAATDGEGRLLLVRHTYLAGWYMPGGAVDAGETLAEAALRELHEETGVIGGEPVLFAVYHNRRNHIRDHVALYRVAVAEVPDGALAPNREIREAGFFAPDALPPDTSPATLRRIAELSGESPPSPLW</sequence>
<organism evidence="5 6">
    <name type="scientific">Stappia indica</name>
    <dbReference type="NCBI Taxonomy" id="538381"/>
    <lineage>
        <taxon>Bacteria</taxon>
        <taxon>Pseudomonadati</taxon>
        <taxon>Pseudomonadota</taxon>
        <taxon>Alphaproteobacteria</taxon>
        <taxon>Hyphomicrobiales</taxon>
        <taxon>Stappiaceae</taxon>
        <taxon>Stappia</taxon>
    </lineage>
</organism>
<evidence type="ECO:0000256" key="1">
    <source>
        <dbReference type="ARBA" id="ARBA00001946"/>
    </source>
</evidence>
<comment type="similarity">
    <text evidence="3">Belongs to the Nudix hydrolase family.</text>
</comment>
<dbReference type="PROSITE" id="PS00893">
    <property type="entry name" value="NUDIX_BOX"/>
    <property type="match status" value="1"/>
</dbReference>
<dbReference type="RefSeq" id="WP_244297316.1">
    <property type="nucleotide sequence ID" value="NZ_OBML01000001.1"/>
</dbReference>
<evidence type="ECO:0000313" key="5">
    <source>
        <dbReference type="EMBL" id="SOB90363.1"/>
    </source>
</evidence>
<dbReference type="EMBL" id="OBML01000001">
    <property type="protein sequence ID" value="SOB90363.1"/>
    <property type="molecule type" value="Genomic_DNA"/>
</dbReference>
<evidence type="ECO:0000256" key="3">
    <source>
        <dbReference type="RuleBase" id="RU003476"/>
    </source>
</evidence>
<dbReference type="CDD" id="cd04680">
    <property type="entry name" value="NUDIX_Hydrolase"/>
    <property type="match status" value="1"/>
</dbReference>
<proteinExistence type="inferred from homology"/>